<dbReference type="PANTHER" id="PTHR12304">
    <property type="entry name" value="INOSINE-URIDINE PREFERRING NUCLEOSIDE HYDROLASE"/>
    <property type="match status" value="1"/>
</dbReference>
<dbReference type="InterPro" id="IPR023186">
    <property type="entry name" value="IUNH"/>
</dbReference>
<dbReference type="GO" id="GO:0016787">
    <property type="term" value="F:hydrolase activity"/>
    <property type="evidence" value="ECO:0007669"/>
    <property type="project" value="UniProtKB-KW"/>
</dbReference>
<accession>A0ABV8AVE5</accession>
<dbReference type="SUPFAM" id="SSF53590">
    <property type="entry name" value="Nucleoside hydrolase"/>
    <property type="match status" value="1"/>
</dbReference>
<evidence type="ECO:0000313" key="5">
    <source>
        <dbReference type="Proteomes" id="UP001595805"/>
    </source>
</evidence>
<dbReference type="Proteomes" id="UP001595805">
    <property type="component" value="Unassembled WGS sequence"/>
</dbReference>
<evidence type="ECO:0000256" key="1">
    <source>
        <dbReference type="ARBA" id="ARBA00022801"/>
    </source>
</evidence>
<evidence type="ECO:0000256" key="2">
    <source>
        <dbReference type="ARBA" id="ARBA00023295"/>
    </source>
</evidence>
<keyword evidence="2" id="KW-0326">Glycosidase</keyword>
<evidence type="ECO:0000313" key="4">
    <source>
        <dbReference type="EMBL" id="MFC3881600.1"/>
    </source>
</evidence>
<feature type="domain" description="Inosine/uridine-preferring nucleoside hydrolase" evidence="3">
    <location>
        <begin position="28"/>
        <end position="271"/>
    </location>
</feature>
<proteinExistence type="predicted"/>
<protein>
    <submittedName>
        <fullName evidence="4">Nucleoside hydrolase</fullName>
    </submittedName>
</protein>
<keyword evidence="1 4" id="KW-0378">Hydrolase</keyword>
<comment type="caution">
    <text evidence="4">The sequence shown here is derived from an EMBL/GenBank/DDBJ whole genome shotgun (WGS) entry which is preliminary data.</text>
</comment>
<dbReference type="Gene3D" id="3.90.245.10">
    <property type="entry name" value="Ribonucleoside hydrolase-like"/>
    <property type="match status" value="1"/>
</dbReference>
<dbReference type="RefSeq" id="WP_377906947.1">
    <property type="nucleotide sequence ID" value="NZ_JBHRZS010000007.1"/>
</dbReference>
<organism evidence="4 5">
    <name type="scientific">Algoriphagus namhaensis</name>
    <dbReference type="NCBI Taxonomy" id="915353"/>
    <lineage>
        <taxon>Bacteria</taxon>
        <taxon>Pseudomonadati</taxon>
        <taxon>Bacteroidota</taxon>
        <taxon>Cytophagia</taxon>
        <taxon>Cytophagales</taxon>
        <taxon>Cyclobacteriaceae</taxon>
        <taxon>Algoriphagus</taxon>
    </lineage>
</organism>
<dbReference type="PANTHER" id="PTHR12304:SF4">
    <property type="entry name" value="URIDINE NUCLEOSIDASE"/>
    <property type="match status" value="1"/>
</dbReference>
<dbReference type="Pfam" id="PF01156">
    <property type="entry name" value="IU_nuc_hydro"/>
    <property type="match status" value="1"/>
</dbReference>
<gene>
    <name evidence="4" type="ORF">ACFOSV_15505</name>
</gene>
<dbReference type="InterPro" id="IPR001910">
    <property type="entry name" value="Inosine/uridine_hydrolase_dom"/>
</dbReference>
<dbReference type="InterPro" id="IPR036452">
    <property type="entry name" value="Ribo_hydro-like"/>
</dbReference>
<dbReference type="EMBL" id="JBHRZS010000007">
    <property type="protein sequence ID" value="MFC3881600.1"/>
    <property type="molecule type" value="Genomic_DNA"/>
</dbReference>
<sequence length="302" mass="34080">MTLPYHLVIFFLSFFLADGFKEREGAPLIIDADTANEVDDLFALARALNDPSIHLVAITSAQFHTSPLASDSTVWESQLINEELVKLTGRSDVALPVGANFPLESIEKPRISEASTFIVNQAKSLKKQEKLDVIILGSCTNVASAILQAPEIIPLLRVHYLGFWHNPETNTYNKKEFNSGNDTLAVNLLLNTEGLELNVMTATTSQRLVFEKGEVDEKLKGKSPLGDYLVDRWESYERWWTKADPEKLRWTMWDVAIVEALIKPELSKVEEFDAPEENVPRKIGIHTAIDVEGMKQDFWSFF</sequence>
<reference evidence="5" key="1">
    <citation type="journal article" date="2019" name="Int. J. Syst. Evol. Microbiol.">
        <title>The Global Catalogue of Microorganisms (GCM) 10K type strain sequencing project: providing services to taxonomists for standard genome sequencing and annotation.</title>
        <authorList>
            <consortium name="The Broad Institute Genomics Platform"/>
            <consortium name="The Broad Institute Genome Sequencing Center for Infectious Disease"/>
            <person name="Wu L."/>
            <person name="Ma J."/>
        </authorList>
    </citation>
    <scope>NUCLEOTIDE SEQUENCE [LARGE SCALE GENOMIC DNA]</scope>
    <source>
        <strain evidence="5">CCUG 60523</strain>
    </source>
</reference>
<name>A0ABV8AVE5_9BACT</name>
<evidence type="ECO:0000259" key="3">
    <source>
        <dbReference type="Pfam" id="PF01156"/>
    </source>
</evidence>
<keyword evidence="5" id="KW-1185">Reference proteome</keyword>